<evidence type="ECO:0000313" key="4">
    <source>
        <dbReference type="Proteomes" id="UP001605036"/>
    </source>
</evidence>
<gene>
    <name evidence="3" type="ORF">R1flu_008591</name>
</gene>
<name>A0ABD1YCE7_9MARC</name>
<comment type="caution">
    <text evidence="3">The sequence shown here is derived from an EMBL/GenBank/DDBJ whole genome shotgun (WGS) entry which is preliminary data.</text>
</comment>
<organism evidence="3 4">
    <name type="scientific">Riccia fluitans</name>
    <dbReference type="NCBI Taxonomy" id="41844"/>
    <lineage>
        <taxon>Eukaryota</taxon>
        <taxon>Viridiplantae</taxon>
        <taxon>Streptophyta</taxon>
        <taxon>Embryophyta</taxon>
        <taxon>Marchantiophyta</taxon>
        <taxon>Marchantiopsida</taxon>
        <taxon>Marchantiidae</taxon>
        <taxon>Marchantiales</taxon>
        <taxon>Ricciaceae</taxon>
        <taxon>Riccia</taxon>
    </lineage>
</organism>
<dbReference type="EMBL" id="JBHFFA010000005">
    <property type="protein sequence ID" value="KAL2624346.1"/>
    <property type="molecule type" value="Genomic_DNA"/>
</dbReference>
<dbReference type="PANTHER" id="PTHR34793:SF1">
    <property type="entry name" value="PROTEIN THYLAKOID FORMATION 1, CHLOROPLASTIC"/>
    <property type="match status" value="1"/>
</dbReference>
<dbReference type="HAMAP" id="MF_01843">
    <property type="entry name" value="Thf1"/>
    <property type="match status" value="1"/>
</dbReference>
<dbReference type="Pfam" id="PF11264">
    <property type="entry name" value="ThylakoidFormat"/>
    <property type="match status" value="1"/>
</dbReference>
<dbReference type="Proteomes" id="UP001605036">
    <property type="component" value="Unassembled WGS sequence"/>
</dbReference>
<dbReference type="PANTHER" id="PTHR34793">
    <property type="entry name" value="PROTEIN THYLAKOID FORMATION 1, CHLOROPLASTIC"/>
    <property type="match status" value="1"/>
</dbReference>
<evidence type="ECO:0000256" key="2">
    <source>
        <dbReference type="SAM" id="MobiDB-lite"/>
    </source>
</evidence>
<sequence length="302" mass="33455">MASLSLHAISQLPARREQSSSMHLMAAQGSVSSCSALVFALRCPQPNGSTVPALRMRSAEKSLPAITCLAAAPTTDIPTVADTKRNFLESYRRPVPSIYNNVIQELLVQHHLLRYNTTYQYDAVFALGFVTVYDQLMDGYPSAEDRDAIFKAYVAALKEDPEQYRADAKKLEGWASQQNSTSIISFAGEGEVEAILKDITERAAGKGSFHYSRFFAIGLFRLLEVAKASDPAVLEQLANALNVNKLSIDRDLDVYRNLLNKLTQAKELLKEYVEREKKKAAERETAAAKKSEEVAKTEAKSE</sequence>
<protein>
    <submittedName>
        <fullName evidence="3">Uncharacterized protein</fullName>
    </submittedName>
</protein>
<dbReference type="AlphaFoldDB" id="A0ABD1YCE7"/>
<evidence type="ECO:0000256" key="1">
    <source>
        <dbReference type="ARBA" id="ARBA00023054"/>
    </source>
</evidence>
<keyword evidence="1" id="KW-0175">Coiled coil</keyword>
<evidence type="ECO:0000313" key="3">
    <source>
        <dbReference type="EMBL" id="KAL2624346.1"/>
    </source>
</evidence>
<proteinExistence type="inferred from homology"/>
<dbReference type="InterPro" id="IPR017499">
    <property type="entry name" value="Thf1"/>
</dbReference>
<reference evidence="3 4" key="1">
    <citation type="submission" date="2024-09" db="EMBL/GenBank/DDBJ databases">
        <title>Chromosome-scale assembly of Riccia fluitans.</title>
        <authorList>
            <person name="Paukszto L."/>
            <person name="Sawicki J."/>
            <person name="Karawczyk K."/>
            <person name="Piernik-Szablinska J."/>
            <person name="Szczecinska M."/>
            <person name="Mazdziarz M."/>
        </authorList>
    </citation>
    <scope>NUCLEOTIDE SEQUENCE [LARGE SCALE GENOMIC DNA]</scope>
    <source>
        <strain evidence="3">Rf_01</strain>
        <tissue evidence="3">Aerial parts of the thallus</tissue>
    </source>
</reference>
<accession>A0ABD1YCE7</accession>
<feature type="region of interest" description="Disordered" evidence="2">
    <location>
        <begin position="279"/>
        <end position="302"/>
    </location>
</feature>
<dbReference type="NCBIfam" id="TIGR03060">
    <property type="entry name" value="PS_II_psb29"/>
    <property type="match status" value="1"/>
</dbReference>
<keyword evidence="4" id="KW-1185">Reference proteome</keyword>